<evidence type="ECO:0000256" key="8">
    <source>
        <dbReference type="SAM" id="Phobius"/>
    </source>
</evidence>
<feature type="domain" description="Major facilitator superfamily (MFS) profile" evidence="9">
    <location>
        <begin position="232"/>
        <end position="439"/>
    </location>
</feature>
<comment type="subcellular location">
    <subcellularLocation>
        <location evidence="1">Cell membrane</location>
        <topology evidence="1">Multi-pass membrane protein</topology>
    </subcellularLocation>
</comment>
<evidence type="ECO:0000256" key="6">
    <source>
        <dbReference type="ARBA" id="ARBA00023136"/>
    </source>
</evidence>
<feature type="transmembrane region" description="Helical" evidence="8">
    <location>
        <begin position="364"/>
        <end position="386"/>
    </location>
</feature>
<dbReference type="AlphaFoldDB" id="A0A2X0IYX4"/>
<dbReference type="EMBL" id="QKYN01000096">
    <property type="protein sequence ID" value="RAG83096.1"/>
    <property type="molecule type" value="Genomic_DNA"/>
</dbReference>
<dbReference type="GO" id="GO:0022857">
    <property type="term" value="F:transmembrane transporter activity"/>
    <property type="evidence" value="ECO:0007669"/>
    <property type="project" value="InterPro"/>
</dbReference>
<dbReference type="SUPFAM" id="SSF103473">
    <property type="entry name" value="MFS general substrate transporter"/>
    <property type="match status" value="1"/>
</dbReference>
<evidence type="ECO:0000256" key="4">
    <source>
        <dbReference type="ARBA" id="ARBA00022692"/>
    </source>
</evidence>
<evidence type="ECO:0000256" key="7">
    <source>
        <dbReference type="SAM" id="MobiDB-lite"/>
    </source>
</evidence>
<dbReference type="PROSITE" id="PS50850">
    <property type="entry name" value="MFS"/>
    <property type="match status" value="1"/>
</dbReference>
<dbReference type="CDD" id="cd06173">
    <property type="entry name" value="MFS_MefA_like"/>
    <property type="match status" value="1"/>
</dbReference>
<keyword evidence="3" id="KW-1003">Cell membrane</keyword>
<dbReference type="GO" id="GO:0005886">
    <property type="term" value="C:plasma membrane"/>
    <property type="evidence" value="ECO:0007669"/>
    <property type="project" value="UniProtKB-SubCell"/>
</dbReference>
<dbReference type="Pfam" id="PF05977">
    <property type="entry name" value="MFS_3"/>
    <property type="match status" value="1"/>
</dbReference>
<keyword evidence="6 8" id="KW-0472">Membrane</keyword>
<evidence type="ECO:0000256" key="5">
    <source>
        <dbReference type="ARBA" id="ARBA00022989"/>
    </source>
</evidence>
<feature type="transmembrane region" description="Helical" evidence="8">
    <location>
        <begin position="299"/>
        <end position="317"/>
    </location>
</feature>
<feature type="transmembrane region" description="Helical" evidence="8">
    <location>
        <begin position="235"/>
        <end position="258"/>
    </location>
</feature>
<accession>A0A2X0IYX4</accession>
<dbReference type="Gene3D" id="1.20.1250.20">
    <property type="entry name" value="MFS general substrate transporter like domains"/>
    <property type="match status" value="1"/>
</dbReference>
<feature type="transmembrane region" description="Helical" evidence="8">
    <location>
        <begin position="118"/>
        <end position="139"/>
    </location>
</feature>
<organism evidence="10 11">
    <name type="scientific">Streptacidiphilus pinicola</name>
    <dbReference type="NCBI Taxonomy" id="2219663"/>
    <lineage>
        <taxon>Bacteria</taxon>
        <taxon>Bacillati</taxon>
        <taxon>Actinomycetota</taxon>
        <taxon>Actinomycetes</taxon>
        <taxon>Kitasatosporales</taxon>
        <taxon>Streptomycetaceae</taxon>
        <taxon>Streptacidiphilus</taxon>
    </lineage>
</organism>
<keyword evidence="5 8" id="KW-1133">Transmembrane helix</keyword>
<keyword evidence="2" id="KW-0813">Transport</keyword>
<comment type="caution">
    <text evidence="10">The sequence shown here is derived from an EMBL/GenBank/DDBJ whole genome shotgun (WGS) entry which is preliminary data.</text>
</comment>
<protein>
    <submittedName>
        <fullName evidence="10">MFS transporter</fullName>
    </submittedName>
</protein>
<dbReference type="InterPro" id="IPR020846">
    <property type="entry name" value="MFS_dom"/>
</dbReference>
<feature type="region of interest" description="Disordered" evidence="7">
    <location>
        <begin position="419"/>
        <end position="439"/>
    </location>
</feature>
<proteinExistence type="predicted"/>
<evidence type="ECO:0000313" key="10">
    <source>
        <dbReference type="EMBL" id="RAG83096.1"/>
    </source>
</evidence>
<dbReference type="OrthoDB" id="9815525at2"/>
<evidence type="ECO:0000313" key="11">
    <source>
        <dbReference type="Proteomes" id="UP000248889"/>
    </source>
</evidence>
<sequence>MTSLQTPSEGTARRGGLWHHPDFRRLWIGESVSQFGSTVSQLALPLVAVLALHASTFQVGLLTACQTAAFVLVGLPAGAWVERMRFRSVLVVNDLARAAVLAWIPTAALLGVLRIWQLYLVALVTGVATVFFDVAYQSYLPQLVNREELVEGNAKLQASESTSQIVGPGLGGLLVQALGAPYALLVDALSFVWSAGWVRAIRAQSPRPERATDRSLSREIREGLSFVLHNRMLRAISACTATANLFAAMINAVFLVLLARELHLSAGVIGLITSTGSVGGLVGALVAGRVAARIGQGRAIWVPMALVGPCSLVAPFVHRDWTLGLLAVSELAMWIGIVVYNITQVSFRQALCPPGLLGRMNATMRFLVWGTLPLGGLVGGLLGSAIGVRGTLLVAGIGQLLAFLPVFFSPLRHMRELPRHVEPSTDDDVPAAEALPAEA</sequence>
<evidence type="ECO:0000256" key="3">
    <source>
        <dbReference type="ARBA" id="ARBA00022475"/>
    </source>
</evidence>
<feature type="transmembrane region" description="Helical" evidence="8">
    <location>
        <begin position="59"/>
        <end position="80"/>
    </location>
</feature>
<dbReference type="Proteomes" id="UP000248889">
    <property type="component" value="Unassembled WGS sequence"/>
</dbReference>
<dbReference type="PANTHER" id="PTHR23513">
    <property type="entry name" value="INTEGRAL MEMBRANE EFFLUX PROTEIN-RELATED"/>
    <property type="match status" value="1"/>
</dbReference>
<keyword evidence="11" id="KW-1185">Reference proteome</keyword>
<name>A0A2X0IYX4_9ACTN</name>
<keyword evidence="4 8" id="KW-0812">Transmembrane</keyword>
<feature type="transmembrane region" description="Helical" evidence="8">
    <location>
        <begin position="32"/>
        <end position="52"/>
    </location>
</feature>
<evidence type="ECO:0000256" key="2">
    <source>
        <dbReference type="ARBA" id="ARBA00022448"/>
    </source>
</evidence>
<reference evidence="10 11" key="1">
    <citation type="submission" date="2018-06" db="EMBL/GenBank/DDBJ databases">
        <title>Streptacidiphilus pinicola sp. nov., isolated from pine grove soil.</title>
        <authorList>
            <person name="Roh S.G."/>
            <person name="Park S."/>
            <person name="Kim M.-K."/>
            <person name="Yun B.-R."/>
            <person name="Park J."/>
            <person name="Kim M.J."/>
            <person name="Kim Y.S."/>
            <person name="Kim S.B."/>
        </authorList>
    </citation>
    <scope>NUCLEOTIDE SEQUENCE [LARGE SCALE GENOMIC DNA]</scope>
    <source>
        <strain evidence="10 11">MMS16-CNU450</strain>
    </source>
</reference>
<feature type="transmembrane region" description="Helical" evidence="8">
    <location>
        <begin position="95"/>
        <end position="113"/>
    </location>
</feature>
<gene>
    <name evidence="10" type="ORF">DN069_24250</name>
</gene>
<feature type="transmembrane region" description="Helical" evidence="8">
    <location>
        <begin position="392"/>
        <end position="411"/>
    </location>
</feature>
<feature type="transmembrane region" description="Helical" evidence="8">
    <location>
        <begin position="323"/>
        <end position="343"/>
    </location>
</feature>
<dbReference type="InterPro" id="IPR010290">
    <property type="entry name" value="TM_effector"/>
</dbReference>
<evidence type="ECO:0000256" key="1">
    <source>
        <dbReference type="ARBA" id="ARBA00004651"/>
    </source>
</evidence>
<dbReference type="RefSeq" id="WP_111504253.1">
    <property type="nucleotide sequence ID" value="NZ_QKYN01000096.1"/>
</dbReference>
<feature type="transmembrane region" description="Helical" evidence="8">
    <location>
        <begin position="180"/>
        <end position="200"/>
    </location>
</feature>
<dbReference type="InterPro" id="IPR036259">
    <property type="entry name" value="MFS_trans_sf"/>
</dbReference>
<feature type="transmembrane region" description="Helical" evidence="8">
    <location>
        <begin position="264"/>
        <end position="287"/>
    </location>
</feature>
<dbReference type="PANTHER" id="PTHR23513:SF6">
    <property type="entry name" value="MAJOR FACILITATOR SUPERFAMILY ASSOCIATED DOMAIN-CONTAINING PROTEIN"/>
    <property type="match status" value="1"/>
</dbReference>
<evidence type="ECO:0000259" key="9">
    <source>
        <dbReference type="PROSITE" id="PS50850"/>
    </source>
</evidence>